<reference evidence="1 2" key="1">
    <citation type="journal article" date="2018" name="New Phytol.">
        <title>Phylogenomics of Endogonaceae and evolution of mycorrhizas within Mucoromycota.</title>
        <authorList>
            <person name="Chang Y."/>
            <person name="Desiro A."/>
            <person name="Na H."/>
            <person name="Sandor L."/>
            <person name="Lipzen A."/>
            <person name="Clum A."/>
            <person name="Barry K."/>
            <person name="Grigoriev I.V."/>
            <person name="Martin F.M."/>
            <person name="Stajich J.E."/>
            <person name="Smith M.E."/>
            <person name="Bonito G."/>
            <person name="Spatafora J.W."/>
        </authorList>
    </citation>
    <scope>NUCLEOTIDE SEQUENCE [LARGE SCALE GENOMIC DNA]</scope>
    <source>
        <strain evidence="1 2">AD002</strain>
    </source>
</reference>
<organism evidence="1 2">
    <name type="scientific">Jimgerdemannia flammicorona</name>
    <dbReference type="NCBI Taxonomy" id="994334"/>
    <lineage>
        <taxon>Eukaryota</taxon>
        <taxon>Fungi</taxon>
        <taxon>Fungi incertae sedis</taxon>
        <taxon>Mucoromycota</taxon>
        <taxon>Mucoromycotina</taxon>
        <taxon>Endogonomycetes</taxon>
        <taxon>Endogonales</taxon>
        <taxon>Endogonaceae</taxon>
        <taxon>Jimgerdemannia</taxon>
    </lineage>
</organism>
<dbReference type="EMBL" id="RBNJ01000393">
    <property type="protein sequence ID" value="RUS34624.1"/>
    <property type="molecule type" value="Genomic_DNA"/>
</dbReference>
<protein>
    <submittedName>
        <fullName evidence="1">Uncharacterized protein</fullName>
    </submittedName>
</protein>
<gene>
    <name evidence="1" type="ORF">BC938DRAFT_479453</name>
</gene>
<evidence type="ECO:0000313" key="1">
    <source>
        <dbReference type="EMBL" id="RUS34624.1"/>
    </source>
</evidence>
<comment type="caution">
    <text evidence="1">The sequence shown here is derived from an EMBL/GenBank/DDBJ whole genome shotgun (WGS) entry which is preliminary data.</text>
</comment>
<name>A0A433QY30_9FUNG</name>
<keyword evidence="2" id="KW-1185">Reference proteome</keyword>
<proteinExistence type="predicted"/>
<sequence length="166" mass="18365">MMPIEGVQHHYVALECQRVPPAQHRVPSRVTPHQNLTLEQQKLLFQLLDDRHPVRARLPVSDHLVEVAVELARLVHTEALVTYDLGNVVEDSGEEDNGDNVVRALVAPLVEKVGEEAVNSFLEEEVTIFVEIPHLSAHMDEDEELGGFGAEDEMCTVGHVAGGDLL</sequence>
<dbReference type="AlphaFoldDB" id="A0A433QY30"/>
<dbReference type="Proteomes" id="UP000274822">
    <property type="component" value="Unassembled WGS sequence"/>
</dbReference>
<evidence type="ECO:0000313" key="2">
    <source>
        <dbReference type="Proteomes" id="UP000274822"/>
    </source>
</evidence>
<accession>A0A433QY30</accession>